<keyword evidence="1" id="KW-1133">Transmembrane helix</keyword>
<dbReference type="Gene3D" id="3.40.50.620">
    <property type="entry name" value="HUPs"/>
    <property type="match status" value="1"/>
</dbReference>
<dbReference type="PANTHER" id="PTHR30336:SF20">
    <property type="entry name" value="DUF218 DOMAIN-CONTAINING PROTEIN"/>
    <property type="match status" value="1"/>
</dbReference>
<keyword evidence="1" id="KW-0812">Transmembrane</keyword>
<dbReference type="EMBL" id="CAJVAF010000289">
    <property type="protein sequence ID" value="CAG7592665.1"/>
    <property type="molecule type" value="Genomic_DNA"/>
</dbReference>
<sequence>MRVWVLVNNMINKEILINRLKCRLKIVGYSIILIFVFLFLGFFYFRFHIKNFNEQNPSCDNCQTIVVITGGGKRIQTGIDLLNQGCGKTLLISGVSSTFNKSYLKKSIPNSKIDRVFLGYEANNTESNAKETLVFLTIHEIERVLLVTNAYHMPRAKFLFENYIVAKNISIYAVESDEDLLTEVIEYIKFVGTYAVYKFEAINRACLNYLYAKVSFWKNL</sequence>
<proteinExistence type="predicted"/>
<dbReference type="CDD" id="cd06259">
    <property type="entry name" value="YdcF-like"/>
    <property type="match status" value="1"/>
</dbReference>
<evidence type="ECO:0000256" key="1">
    <source>
        <dbReference type="SAM" id="Phobius"/>
    </source>
</evidence>
<dbReference type="AlphaFoldDB" id="A0A8S4C137"/>
<organism evidence="3 4">
    <name type="scientific">Hyalomma marginatum</name>
    <dbReference type="NCBI Taxonomy" id="34627"/>
    <lineage>
        <taxon>Eukaryota</taxon>
        <taxon>Metazoa</taxon>
        <taxon>Ecdysozoa</taxon>
        <taxon>Arthropoda</taxon>
        <taxon>Chelicerata</taxon>
        <taxon>Arachnida</taxon>
        <taxon>Acari</taxon>
        <taxon>Parasitiformes</taxon>
        <taxon>Ixodida</taxon>
        <taxon>Ixodoidea</taxon>
        <taxon>Ixodidae</taxon>
        <taxon>Hyalomminae</taxon>
        <taxon>Hyalomma</taxon>
    </lineage>
</organism>
<dbReference type="InterPro" id="IPR051599">
    <property type="entry name" value="Cell_Envelope_Assoc"/>
</dbReference>
<comment type="caution">
    <text evidence="3">The sequence shown here is derived from an EMBL/GenBank/DDBJ whole genome shotgun (WGS) entry which is preliminary data.</text>
</comment>
<feature type="domain" description="DUF218" evidence="2">
    <location>
        <begin position="64"/>
        <end position="164"/>
    </location>
</feature>
<reference evidence="3" key="1">
    <citation type="submission" date="2021-06" db="EMBL/GenBank/DDBJ databases">
        <authorList>
            <person name="Nardi T."/>
            <person name="Nardi T."/>
        </authorList>
    </citation>
    <scope>NUCLEOTIDE SEQUENCE</scope>
</reference>
<keyword evidence="4" id="KW-1185">Reference proteome</keyword>
<feature type="transmembrane region" description="Helical" evidence="1">
    <location>
        <begin position="26"/>
        <end position="45"/>
    </location>
</feature>
<name>A0A8S4C137_9ACAR</name>
<dbReference type="GO" id="GO:0005886">
    <property type="term" value="C:plasma membrane"/>
    <property type="evidence" value="ECO:0007669"/>
    <property type="project" value="TreeGrafter"/>
</dbReference>
<dbReference type="Proteomes" id="UP000837675">
    <property type="component" value="Unassembled WGS sequence"/>
</dbReference>
<evidence type="ECO:0000313" key="4">
    <source>
        <dbReference type="Proteomes" id="UP000837675"/>
    </source>
</evidence>
<dbReference type="InterPro" id="IPR003848">
    <property type="entry name" value="DUF218"/>
</dbReference>
<keyword evidence="1" id="KW-0472">Membrane</keyword>
<evidence type="ECO:0000313" key="3">
    <source>
        <dbReference type="EMBL" id="CAG7592665.1"/>
    </source>
</evidence>
<dbReference type="PANTHER" id="PTHR30336">
    <property type="entry name" value="INNER MEMBRANE PROTEIN, PROBABLE PERMEASE"/>
    <property type="match status" value="1"/>
</dbReference>
<accession>A0A8S4C137</accession>
<dbReference type="Pfam" id="PF02698">
    <property type="entry name" value="DUF218"/>
    <property type="match status" value="1"/>
</dbReference>
<gene>
    <name evidence="3" type="ORF">MHYMCMPASI_00592</name>
</gene>
<evidence type="ECO:0000259" key="2">
    <source>
        <dbReference type="Pfam" id="PF02698"/>
    </source>
</evidence>
<dbReference type="InterPro" id="IPR014729">
    <property type="entry name" value="Rossmann-like_a/b/a_fold"/>
</dbReference>
<protein>
    <submittedName>
        <fullName evidence="3">YdcF family protein</fullName>
    </submittedName>
</protein>